<organism evidence="2 3">
    <name type="scientific">Eumeta variegata</name>
    <name type="common">Bagworm moth</name>
    <name type="synonym">Eumeta japonica</name>
    <dbReference type="NCBI Taxonomy" id="151549"/>
    <lineage>
        <taxon>Eukaryota</taxon>
        <taxon>Metazoa</taxon>
        <taxon>Ecdysozoa</taxon>
        <taxon>Arthropoda</taxon>
        <taxon>Hexapoda</taxon>
        <taxon>Insecta</taxon>
        <taxon>Pterygota</taxon>
        <taxon>Neoptera</taxon>
        <taxon>Endopterygota</taxon>
        <taxon>Lepidoptera</taxon>
        <taxon>Glossata</taxon>
        <taxon>Ditrysia</taxon>
        <taxon>Tineoidea</taxon>
        <taxon>Psychidae</taxon>
        <taxon>Oiketicinae</taxon>
        <taxon>Eumeta</taxon>
    </lineage>
</organism>
<sequence length="97" mass="10564">MKDPYVEESGAPAAGPCVARANSSVIKHRKLTGDVEVRRESGFRRSPIPGNAISGPGRRHDAPCPRVNALSARDARRSPAMLNRQFPFQFPPSKLEA</sequence>
<reference evidence="2 3" key="1">
    <citation type="journal article" date="2019" name="Commun. Biol.">
        <title>The bagworm genome reveals a unique fibroin gene that provides high tensile strength.</title>
        <authorList>
            <person name="Kono N."/>
            <person name="Nakamura H."/>
            <person name="Ohtoshi R."/>
            <person name="Tomita M."/>
            <person name="Numata K."/>
            <person name="Arakawa K."/>
        </authorList>
    </citation>
    <scope>NUCLEOTIDE SEQUENCE [LARGE SCALE GENOMIC DNA]</scope>
</reference>
<evidence type="ECO:0000313" key="2">
    <source>
        <dbReference type="EMBL" id="GBP13763.1"/>
    </source>
</evidence>
<keyword evidence="3" id="KW-1185">Reference proteome</keyword>
<feature type="region of interest" description="Disordered" evidence="1">
    <location>
        <begin position="40"/>
        <end position="63"/>
    </location>
</feature>
<dbReference type="EMBL" id="BGZK01000059">
    <property type="protein sequence ID" value="GBP13763.1"/>
    <property type="molecule type" value="Genomic_DNA"/>
</dbReference>
<accession>A0A4C1TGY3</accession>
<evidence type="ECO:0000313" key="3">
    <source>
        <dbReference type="Proteomes" id="UP000299102"/>
    </source>
</evidence>
<name>A0A4C1TGY3_EUMVA</name>
<gene>
    <name evidence="2" type="ORF">EVAR_7993_1</name>
</gene>
<dbReference type="AlphaFoldDB" id="A0A4C1TGY3"/>
<evidence type="ECO:0000256" key="1">
    <source>
        <dbReference type="SAM" id="MobiDB-lite"/>
    </source>
</evidence>
<proteinExistence type="predicted"/>
<comment type="caution">
    <text evidence="2">The sequence shown here is derived from an EMBL/GenBank/DDBJ whole genome shotgun (WGS) entry which is preliminary data.</text>
</comment>
<protein>
    <submittedName>
        <fullName evidence="2">Uncharacterized protein</fullName>
    </submittedName>
</protein>
<dbReference type="Proteomes" id="UP000299102">
    <property type="component" value="Unassembled WGS sequence"/>
</dbReference>